<protein>
    <submittedName>
        <fullName evidence="2">Uncharacterized protein</fullName>
    </submittedName>
</protein>
<keyword evidence="3" id="KW-1185">Reference proteome</keyword>
<keyword evidence="1" id="KW-0472">Membrane</keyword>
<evidence type="ECO:0000313" key="2">
    <source>
        <dbReference type="EMBL" id="ATQ78056.1"/>
    </source>
</evidence>
<keyword evidence="1" id="KW-1133">Transmembrane helix</keyword>
<feature type="transmembrane region" description="Helical" evidence="1">
    <location>
        <begin position="119"/>
        <end position="140"/>
    </location>
</feature>
<feature type="transmembrane region" description="Helical" evidence="1">
    <location>
        <begin position="88"/>
        <end position="107"/>
    </location>
</feature>
<dbReference type="AlphaFoldDB" id="A0A2D2DSX5"/>
<dbReference type="EMBL" id="CP024608">
    <property type="protein sequence ID" value="ATQ78056.1"/>
    <property type="molecule type" value="Genomic_DNA"/>
</dbReference>
<dbReference type="Proteomes" id="UP000229897">
    <property type="component" value="Chromosome"/>
</dbReference>
<evidence type="ECO:0000313" key="3">
    <source>
        <dbReference type="Proteomes" id="UP000229897"/>
    </source>
</evidence>
<gene>
    <name evidence="2" type="ORF">CR152_28770</name>
</gene>
<keyword evidence="1" id="KW-0812">Transmembrane</keyword>
<reference evidence="2" key="1">
    <citation type="submission" date="2017-10" db="EMBL/GenBank/DDBJ databases">
        <title>Massilia psychrophilum sp. nov., a novel purple-pigmented bacterium isolated from Tianshan glacier, Xinjiang Municipality, China.</title>
        <authorList>
            <person name="Wang H."/>
        </authorList>
    </citation>
    <scope>NUCLEOTIDE SEQUENCE [LARGE SCALE GENOMIC DNA]</scope>
    <source>
        <strain evidence="2">B2</strain>
    </source>
</reference>
<proteinExistence type="predicted"/>
<sequence>MGRDRVIAIERRKTTGRSIARLGKIGIGIINMQHQVATRAIRDGQRERTMTQQPEQTNPALAAPAPDADALGALIGSYDKGFPQASTLWFMAALLFAFGIFVFWRSAQNLPDTTPDGVVYILYAIGVIALALGVALGCFIRRLVAEQPAYDVFEHGIRTCNRYGEQTALYSDIEDMFSHNNRAMAFRISPRTPWIFLGYSPDQLAVLSELHDRHRAQRAKTLFQQAMDGKTVLFRYFQNTSWRAKNMLMNFPTSELTLNKRQLTIGDKSIDLDRIDHIDISAWTLKKTFLHKDGSIFHTMPMNAVLSFDVLYLLLMTLQAVQPPQPAPQ</sequence>
<dbReference type="KEGG" id="mass:CR152_28770"/>
<name>A0A2D2DSX5_9BURK</name>
<accession>A0A2D2DSX5</accession>
<evidence type="ECO:0000256" key="1">
    <source>
        <dbReference type="SAM" id="Phobius"/>
    </source>
</evidence>
<organism evidence="2 3">
    <name type="scientific">Massilia violaceinigra</name>
    <dbReference type="NCBI Taxonomy" id="2045208"/>
    <lineage>
        <taxon>Bacteria</taxon>
        <taxon>Pseudomonadati</taxon>
        <taxon>Pseudomonadota</taxon>
        <taxon>Betaproteobacteria</taxon>
        <taxon>Burkholderiales</taxon>
        <taxon>Oxalobacteraceae</taxon>
        <taxon>Telluria group</taxon>
        <taxon>Massilia</taxon>
    </lineage>
</organism>